<dbReference type="RefSeq" id="WP_088385757.1">
    <property type="nucleotide sequence ID" value="NZ_NIOF01000006.1"/>
</dbReference>
<accession>A0A246J8H1</accession>
<dbReference type="Proteomes" id="UP000197468">
    <property type="component" value="Unassembled WGS sequence"/>
</dbReference>
<protein>
    <submittedName>
        <fullName evidence="1">Uncharacterized protein</fullName>
    </submittedName>
</protein>
<evidence type="ECO:0000313" key="1">
    <source>
        <dbReference type="EMBL" id="OWQ88871.1"/>
    </source>
</evidence>
<comment type="caution">
    <text evidence="1">The sequence shown here is derived from an EMBL/GenBank/DDBJ whole genome shotgun (WGS) entry which is preliminary data.</text>
</comment>
<proteinExistence type="predicted"/>
<reference evidence="1 2" key="1">
    <citation type="journal article" date="2008" name="Int. J. Syst. Evol. Microbiol.">
        <title>Description of Roseateles aquatilis sp. nov. and Roseateles terrae sp. nov., in the class Betaproteobacteria, and emended description of the genus Roseateles.</title>
        <authorList>
            <person name="Gomila M."/>
            <person name="Bowien B."/>
            <person name="Falsen E."/>
            <person name="Moore E.R."/>
            <person name="Lalucat J."/>
        </authorList>
    </citation>
    <scope>NUCLEOTIDE SEQUENCE [LARGE SCALE GENOMIC DNA]</scope>
    <source>
        <strain evidence="1 2">CCUG 48205</strain>
    </source>
</reference>
<dbReference type="AlphaFoldDB" id="A0A246J8H1"/>
<sequence>MTCALMSDLALARALLRLYKLAMIAGRPGVTDHLLRALEELARSEPACEPILDQAYLWGLGARVGVAQPRMPGSGTQ</sequence>
<organism evidence="1 2">
    <name type="scientific">Roseateles aquatilis</name>
    <dbReference type="NCBI Taxonomy" id="431061"/>
    <lineage>
        <taxon>Bacteria</taxon>
        <taxon>Pseudomonadati</taxon>
        <taxon>Pseudomonadota</taxon>
        <taxon>Betaproteobacteria</taxon>
        <taxon>Burkholderiales</taxon>
        <taxon>Sphaerotilaceae</taxon>
        <taxon>Roseateles</taxon>
    </lineage>
</organism>
<keyword evidence="2" id="KW-1185">Reference proteome</keyword>
<dbReference type="EMBL" id="NIOF01000006">
    <property type="protein sequence ID" value="OWQ88871.1"/>
    <property type="molecule type" value="Genomic_DNA"/>
</dbReference>
<evidence type="ECO:0000313" key="2">
    <source>
        <dbReference type="Proteomes" id="UP000197468"/>
    </source>
</evidence>
<name>A0A246J8H1_9BURK</name>
<gene>
    <name evidence="1" type="ORF">CDN99_15470</name>
</gene>